<accession>A0ABY7TJW5</accession>
<protein>
    <submittedName>
        <fullName evidence="2">Uncharacterized protein</fullName>
    </submittedName>
</protein>
<dbReference type="RefSeq" id="WP_273687286.1">
    <property type="nucleotide sequence ID" value="NZ_CP117411.1"/>
</dbReference>
<keyword evidence="1" id="KW-0732">Signal</keyword>
<gene>
    <name evidence="2" type="ORF">PQ455_16630</name>
</gene>
<sequence>MVASLAAQIALVKALPIDPAVAAFFAAQPITVDLEPASATRAGPRGIFFERRAVPADNPVLLHELLHRYHLLQLPDGFANAEVKRFYEEAKASGRYPAEAYMLKNPIEFFAMMASVVLHGRAARPPFVRANVAAKSPEMYRWIVARFGLRSA</sequence>
<dbReference type="Proteomes" id="UP001220395">
    <property type="component" value="Chromosome"/>
</dbReference>
<keyword evidence="3" id="KW-1185">Reference proteome</keyword>
<feature type="signal peptide" evidence="1">
    <location>
        <begin position="1"/>
        <end position="22"/>
    </location>
</feature>
<organism evidence="2 3">
    <name type="scientific">Sphingomonas naphthae</name>
    <dbReference type="NCBI Taxonomy" id="1813468"/>
    <lineage>
        <taxon>Bacteria</taxon>
        <taxon>Pseudomonadati</taxon>
        <taxon>Pseudomonadota</taxon>
        <taxon>Alphaproteobacteria</taxon>
        <taxon>Sphingomonadales</taxon>
        <taxon>Sphingomonadaceae</taxon>
        <taxon>Sphingomonas</taxon>
    </lineage>
</organism>
<proteinExistence type="predicted"/>
<evidence type="ECO:0000313" key="3">
    <source>
        <dbReference type="Proteomes" id="UP001220395"/>
    </source>
</evidence>
<evidence type="ECO:0000256" key="1">
    <source>
        <dbReference type="SAM" id="SignalP"/>
    </source>
</evidence>
<evidence type="ECO:0000313" key="2">
    <source>
        <dbReference type="EMBL" id="WCT73223.1"/>
    </source>
</evidence>
<name>A0ABY7TJW5_9SPHN</name>
<dbReference type="EMBL" id="CP117411">
    <property type="protein sequence ID" value="WCT73223.1"/>
    <property type="molecule type" value="Genomic_DNA"/>
</dbReference>
<reference evidence="2 3" key="1">
    <citation type="submission" date="2023-02" db="EMBL/GenBank/DDBJ databases">
        <title>Genome sequence of Sphingomonas naphthae.</title>
        <authorList>
            <person name="Kim S."/>
            <person name="Heo J."/>
            <person name="Kwon S.-W."/>
        </authorList>
    </citation>
    <scope>NUCLEOTIDE SEQUENCE [LARGE SCALE GENOMIC DNA]</scope>
    <source>
        <strain evidence="2 3">KACC 18716</strain>
    </source>
</reference>
<feature type="chain" id="PRO_5047194902" evidence="1">
    <location>
        <begin position="23"/>
        <end position="152"/>
    </location>
</feature>